<dbReference type="PANTHER" id="PTHR43141:SF2">
    <property type="entry name" value="BLR3729 PROTEIN"/>
    <property type="match status" value="1"/>
</dbReference>
<evidence type="ECO:0000313" key="8">
    <source>
        <dbReference type="EMBL" id="MDR7093699.1"/>
    </source>
</evidence>
<evidence type="ECO:0000313" key="9">
    <source>
        <dbReference type="Proteomes" id="UP001265550"/>
    </source>
</evidence>
<evidence type="ECO:0000256" key="2">
    <source>
        <dbReference type="ARBA" id="ARBA00007543"/>
    </source>
</evidence>
<comment type="similarity">
    <text evidence="2">Belongs to the cytochrome ubiquinol oxidase subunit 2 family.</text>
</comment>
<evidence type="ECO:0000256" key="7">
    <source>
        <dbReference type="SAM" id="Phobius"/>
    </source>
</evidence>
<accession>A0ABU1V8B0</accession>
<dbReference type="InterPro" id="IPR003317">
    <property type="entry name" value="Cyt-d_oxidase_su2"/>
</dbReference>
<keyword evidence="9" id="KW-1185">Reference proteome</keyword>
<keyword evidence="4 7" id="KW-0812">Transmembrane</keyword>
<comment type="subcellular location">
    <subcellularLocation>
        <location evidence="1">Cell membrane</location>
        <topology evidence="1">Multi-pass membrane protein</topology>
    </subcellularLocation>
</comment>
<dbReference type="Proteomes" id="UP001265550">
    <property type="component" value="Unassembled WGS sequence"/>
</dbReference>
<keyword evidence="8" id="KW-0560">Oxidoreductase</keyword>
<protein>
    <submittedName>
        <fullName evidence="8">Cytochrome d ubiquinol oxidase subunit II</fullName>
        <ecNumber evidence="8">1.10.3.-</ecNumber>
    </submittedName>
</protein>
<sequence>MNHITWAEVLPLIFLAVMGLALLAYVVLDGYDLGVGLLLPLAESKEEKDTMISSIGPFWDANETWLVLGVGVLLVAFPMAHGLVLQALYLPVAVMLIGLILRGVAFDFRVKAPTRYVPFWNRAFFFGSLLASASQGWMLGSYITGFDSGWLGLAFSLGIALTLPAAYVLLGAGWLIMKTEGALQAHAVRWAGRVLWPMGLALVAISVATPLVNPGVVAKWFSVPEVFGLMPIPLSCAIAFFAVRWVVTHPNVVKAGYGWVVFASTVLIFVLAFFGLAYSIFPDIVIGRMTVWEAAISTGSLTVIFVGVAITLPMIIAYTIYMYRVFWGKARALTYN</sequence>
<keyword evidence="6 7" id="KW-0472">Membrane</keyword>
<proteinExistence type="inferred from homology"/>
<evidence type="ECO:0000256" key="3">
    <source>
        <dbReference type="ARBA" id="ARBA00022475"/>
    </source>
</evidence>
<feature type="transmembrane region" description="Helical" evidence="7">
    <location>
        <begin position="150"/>
        <end position="177"/>
    </location>
</feature>
<dbReference type="RefSeq" id="WP_204732426.1">
    <property type="nucleotide sequence ID" value="NZ_JAVDWE010000003.1"/>
</dbReference>
<keyword evidence="5 7" id="KW-1133">Transmembrane helix</keyword>
<feature type="transmembrane region" description="Helical" evidence="7">
    <location>
        <begin position="198"/>
        <end position="221"/>
    </location>
</feature>
<evidence type="ECO:0000256" key="6">
    <source>
        <dbReference type="ARBA" id="ARBA00023136"/>
    </source>
</evidence>
<dbReference type="GO" id="GO:0016491">
    <property type="term" value="F:oxidoreductase activity"/>
    <property type="evidence" value="ECO:0007669"/>
    <property type="project" value="UniProtKB-KW"/>
</dbReference>
<feature type="transmembrane region" description="Helical" evidence="7">
    <location>
        <begin position="12"/>
        <end position="42"/>
    </location>
</feature>
<feature type="transmembrane region" description="Helical" evidence="7">
    <location>
        <begin position="301"/>
        <end position="321"/>
    </location>
</feature>
<comment type="caution">
    <text evidence="8">The sequence shown here is derived from an EMBL/GenBank/DDBJ whole genome shotgun (WGS) entry which is preliminary data.</text>
</comment>
<feature type="transmembrane region" description="Helical" evidence="7">
    <location>
        <begin position="119"/>
        <end position="138"/>
    </location>
</feature>
<dbReference type="Pfam" id="PF02322">
    <property type="entry name" value="Cyt_bd_oxida_II"/>
    <property type="match status" value="1"/>
</dbReference>
<dbReference type="EC" id="1.10.3.-" evidence="8"/>
<feature type="transmembrane region" description="Helical" evidence="7">
    <location>
        <begin position="227"/>
        <end position="247"/>
    </location>
</feature>
<dbReference type="PANTHER" id="PTHR43141">
    <property type="entry name" value="CYTOCHROME BD2 SUBUNIT II"/>
    <property type="match status" value="1"/>
</dbReference>
<name>A0ABU1V8B0_9BURK</name>
<evidence type="ECO:0000256" key="1">
    <source>
        <dbReference type="ARBA" id="ARBA00004651"/>
    </source>
</evidence>
<gene>
    <name evidence="8" type="ORF">J2X09_001431</name>
</gene>
<dbReference type="EMBL" id="JAVDWE010000003">
    <property type="protein sequence ID" value="MDR7093699.1"/>
    <property type="molecule type" value="Genomic_DNA"/>
</dbReference>
<feature type="transmembrane region" description="Helical" evidence="7">
    <location>
        <begin position="87"/>
        <end position="107"/>
    </location>
</feature>
<organism evidence="8 9">
    <name type="scientific">Hydrogenophaga laconesensis</name>
    <dbReference type="NCBI Taxonomy" id="1805971"/>
    <lineage>
        <taxon>Bacteria</taxon>
        <taxon>Pseudomonadati</taxon>
        <taxon>Pseudomonadota</taxon>
        <taxon>Betaproteobacteria</taxon>
        <taxon>Burkholderiales</taxon>
        <taxon>Comamonadaceae</taxon>
        <taxon>Hydrogenophaga</taxon>
    </lineage>
</organism>
<feature type="transmembrane region" description="Helical" evidence="7">
    <location>
        <begin position="259"/>
        <end position="281"/>
    </location>
</feature>
<evidence type="ECO:0000256" key="4">
    <source>
        <dbReference type="ARBA" id="ARBA00022692"/>
    </source>
</evidence>
<reference evidence="8 9" key="1">
    <citation type="submission" date="2023-07" db="EMBL/GenBank/DDBJ databases">
        <title>Sorghum-associated microbial communities from plants grown in Nebraska, USA.</title>
        <authorList>
            <person name="Schachtman D."/>
        </authorList>
    </citation>
    <scope>NUCLEOTIDE SEQUENCE [LARGE SCALE GENOMIC DNA]</scope>
    <source>
        <strain evidence="8 9">BE240</strain>
    </source>
</reference>
<keyword evidence="3" id="KW-1003">Cell membrane</keyword>
<evidence type="ECO:0000256" key="5">
    <source>
        <dbReference type="ARBA" id="ARBA00022989"/>
    </source>
</evidence>